<dbReference type="Gene3D" id="3.40.50.300">
    <property type="entry name" value="P-loop containing nucleotide triphosphate hydrolases"/>
    <property type="match status" value="2"/>
</dbReference>
<dbReference type="GO" id="GO:0036121">
    <property type="term" value="F:double-stranded DNA helicase activity"/>
    <property type="evidence" value="ECO:0007669"/>
    <property type="project" value="TreeGrafter"/>
</dbReference>
<feature type="compositionally biased region" description="Basic and acidic residues" evidence="2">
    <location>
        <begin position="553"/>
        <end position="566"/>
    </location>
</feature>
<dbReference type="GO" id="GO:0061749">
    <property type="term" value="F:forked DNA-dependent helicase activity"/>
    <property type="evidence" value="ECO:0007669"/>
    <property type="project" value="TreeGrafter"/>
</dbReference>
<reference evidence="4" key="1">
    <citation type="submission" date="2023-04" db="EMBL/GenBank/DDBJ databases">
        <title>Black Yeasts Isolated from many extreme environments.</title>
        <authorList>
            <person name="Coleine C."/>
            <person name="Stajich J.E."/>
            <person name="Selbmann L."/>
        </authorList>
    </citation>
    <scope>NUCLEOTIDE SEQUENCE</scope>
    <source>
        <strain evidence="4">CCFEE 5312</strain>
    </source>
</reference>
<protein>
    <submittedName>
        <fullName evidence="4">ATP-dependent helicase IRC3</fullName>
    </submittedName>
</protein>
<dbReference type="CDD" id="cd18799">
    <property type="entry name" value="SF2_C_EcoAI-like"/>
    <property type="match status" value="1"/>
</dbReference>
<evidence type="ECO:0000256" key="2">
    <source>
        <dbReference type="SAM" id="MobiDB-lite"/>
    </source>
</evidence>
<dbReference type="PANTHER" id="PTHR47396">
    <property type="entry name" value="TYPE I RESTRICTION ENZYME ECOKI R PROTEIN"/>
    <property type="match status" value="1"/>
</dbReference>
<dbReference type="GO" id="GO:0070125">
    <property type="term" value="P:mitochondrial translational elongation"/>
    <property type="evidence" value="ECO:0007669"/>
    <property type="project" value="TreeGrafter"/>
</dbReference>
<dbReference type="PANTHER" id="PTHR47396:SF1">
    <property type="entry name" value="ATP-DEPENDENT HELICASE IRC3-RELATED"/>
    <property type="match status" value="1"/>
</dbReference>
<sequence>MTLTDPSLPYNRGRIHASGLADITVASVQSILSGSRLMRYNPDRFKLVLVDEVHHVAAQSYLTVLEHFGLSTSEAARRGTTALVGVSATFSRADGLSLGVAIDSIVYHKDLVDMIEEKWLSDVRFTTVQSGADLSKVKTSQGDYQTGLLSRAVNTPEINELTVRSWLALAKDRKSTLVFCVDLAHVGALNSAFRSHGYDAHFVTSNTPLKQRAERLSAFKAGEFPVLINCGIFTEGTDIPNIDCIILARPTKSSNLLIQMVGRGLRISPGKDDCHIIDMVASLAKGVVTTPTLFGLDPSELVDDATAPALKDLKSRKEKELELAAAAEASSVPSPEAIMFGGNITFTHFDDVYSLMENTPGEGHIRGISRLAWVQVDSQRYILSDRSGSYLTLQQDKGNFVVTFTQAIPKSRSMSSPEPPTTTSPEAKRGFWSNALRKLTGSSDQAAPAAKKAKSYSPYMRPVTVTTTASFEHAINAADTLAKKRFIVPILLASAAWRRTPATPEQLSFLNKFRSEDKQLQPGSMNKGSATDWITKFKHGAQGRFKKMQTAKAKVEKERERGERAEVTVGPLSRETFR</sequence>
<dbReference type="InterPro" id="IPR006935">
    <property type="entry name" value="Helicase/UvrB_N"/>
</dbReference>
<feature type="region of interest" description="Disordered" evidence="2">
    <location>
        <begin position="544"/>
        <end position="578"/>
    </location>
</feature>
<evidence type="ECO:0000313" key="4">
    <source>
        <dbReference type="EMBL" id="KAK3056919.1"/>
    </source>
</evidence>
<keyword evidence="1 4" id="KW-0347">Helicase</keyword>
<dbReference type="SUPFAM" id="SSF52540">
    <property type="entry name" value="P-loop containing nucleoside triphosphate hydrolases"/>
    <property type="match status" value="1"/>
</dbReference>
<dbReference type="GO" id="GO:0005759">
    <property type="term" value="C:mitochondrial matrix"/>
    <property type="evidence" value="ECO:0007669"/>
    <property type="project" value="TreeGrafter"/>
</dbReference>
<dbReference type="GO" id="GO:0005524">
    <property type="term" value="F:ATP binding"/>
    <property type="evidence" value="ECO:0007669"/>
    <property type="project" value="InterPro"/>
</dbReference>
<feature type="region of interest" description="Disordered" evidence="2">
    <location>
        <begin position="411"/>
        <end position="430"/>
    </location>
</feature>
<evidence type="ECO:0000313" key="5">
    <source>
        <dbReference type="Proteomes" id="UP001271007"/>
    </source>
</evidence>
<dbReference type="Pfam" id="PF04851">
    <property type="entry name" value="ResIII"/>
    <property type="match status" value="1"/>
</dbReference>
<dbReference type="GO" id="GO:0032042">
    <property type="term" value="P:mitochondrial DNA metabolic process"/>
    <property type="evidence" value="ECO:0007669"/>
    <property type="project" value="TreeGrafter"/>
</dbReference>
<dbReference type="InterPro" id="IPR050742">
    <property type="entry name" value="Helicase_Restrict-Modif_Enz"/>
</dbReference>
<dbReference type="GO" id="GO:0016787">
    <property type="term" value="F:hydrolase activity"/>
    <property type="evidence" value="ECO:0007669"/>
    <property type="project" value="InterPro"/>
</dbReference>
<keyword evidence="1 4" id="KW-0378">Hydrolase</keyword>
<dbReference type="Proteomes" id="UP001271007">
    <property type="component" value="Unassembled WGS sequence"/>
</dbReference>
<comment type="caution">
    <text evidence="4">The sequence shown here is derived from an EMBL/GenBank/DDBJ whole genome shotgun (WGS) entry which is preliminary data.</text>
</comment>
<dbReference type="SMART" id="SM00490">
    <property type="entry name" value="HELICc"/>
    <property type="match status" value="1"/>
</dbReference>
<keyword evidence="5" id="KW-1185">Reference proteome</keyword>
<dbReference type="AlphaFoldDB" id="A0AAJ0GG82"/>
<dbReference type="GO" id="GO:0000403">
    <property type="term" value="F:Y-form DNA binding"/>
    <property type="evidence" value="ECO:0007669"/>
    <property type="project" value="TreeGrafter"/>
</dbReference>
<dbReference type="InterPro" id="IPR001650">
    <property type="entry name" value="Helicase_C-like"/>
</dbReference>
<proteinExistence type="predicted"/>
<keyword evidence="1 4" id="KW-0067">ATP-binding</keyword>
<dbReference type="PROSITE" id="PS51194">
    <property type="entry name" value="HELICASE_CTER"/>
    <property type="match status" value="1"/>
</dbReference>
<accession>A0AAJ0GG82</accession>
<evidence type="ECO:0000259" key="3">
    <source>
        <dbReference type="PROSITE" id="PS51194"/>
    </source>
</evidence>
<gene>
    <name evidence="4" type="primary">irc3</name>
    <name evidence="4" type="ORF">LTR09_001957</name>
</gene>
<organism evidence="4 5">
    <name type="scientific">Extremus antarcticus</name>
    <dbReference type="NCBI Taxonomy" id="702011"/>
    <lineage>
        <taxon>Eukaryota</taxon>
        <taxon>Fungi</taxon>
        <taxon>Dikarya</taxon>
        <taxon>Ascomycota</taxon>
        <taxon>Pezizomycotina</taxon>
        <taxon>Dothideomycetes</taxon>
        <taxon>Dothideomycetidae</taxon>
        <taxon>Mycosphaerellales</taxon>
        <taxon>Extremaceae</taxon>
        <taxon>Extremus</taxon>
    </lineage>
</organism>
<keyword evidence="1 4" id="KW-0547">Nucleotide-binding</keyword>
<name>A0AAJ0GG82_9PEZI</name>
<dbReference type="Pfam" id="PF00271">
    <property type="entry name" value="Helicase_C"/>
    <property type="match status" value="1"/>
</dbReference>
<dbReference type="InterPro" id="IPR027417">
    <property type="entry name" value="P-loop_NTPase"/>
</dbReference>
<feature type="domain" description="Helicase C-terminal" evidence="3">
    <location>
        <begin position="162"/>
        <end position="314"/>
    </location>
</feature>
<evidence type="ECO:0000256" key="1">
    <source>
        <dbReference type="ARBA" id="ARBA00022806"/>
    </source>
</evidence>
<dbReference type="EMBL" id="JAWDJX010000004">
    <property type="protein sequence ID" value="KAK3056919.1"/>
    <property type="molecule type" value="Genomic_DNA"/>
</dbReference>